<dbReference type="EMBL" id="JAAAIP010000220">
    <property type="protein sequence ID" value="KAG0322130.1"/>
    <property type="molecule type" value="Genomic_DNA"/>
</dbReference>
<evidence type="ECO:0000313" key="3">
    <source>
        <dbReference type="EMBL" id="KAG0322130.1"/>
    </source>
</evidence>
<comment type="caution">
    <text evidence="3">The sequence shown here is derived from an EMBL/GenBank/DDBJ whole genome shotgun (WGS) entry which is preliminary data.</text>
</comment>
<reference evidence="3" key="1">
    <citation type="journal article" date="2020" name="Fungal Divers.">
        <title>Resolving the Mortierellaceae phylogeny through synthesis of multi-gene phylogenetics and phylogenomics.</title>
        <authorList>
            <person name="Vandepol N."/>
            <person name="Liber J."/>
            <person name="Desiro A."/>
            <person name="Na H."/>
            <person name="Kennedy M."/>
            <person name="Barry K."/>
            <person name="Grigoriev I.V."/>
            <person name="Miller A.N."/>
            <person name="O'Donnell K."/>
            <person name="Stajich J.E."/>
            <person name="Bonito G."/>
        </authorList>
    </citation>
    <scope>NUCLEOTIDE SEQUENCE</scope>
    <source>
        <strain evidence="3">REB-010B</strain>
    </source>
</reference>
<feature type="signal peptide" evidence="2">
    <location>
        <begin position="1"/>
        <end position="25"/>
    </location>
</feature>
<dbReference type="AlphaFoldDB" id="A0A9P6RMT5"/>
<protein>
    <submittedName>
        <fullName evidence="3">Uncharacterized protein</fullName>
    </submittedName>
</protein>
<keyword evidence="2" id="KW-0732">Signal</keyword>
<name>A0A9P6RMT5_9FUNG</name>
<proteinExistence type="predicted"/>
<feature type="compositionally biased region" description="Polar residues" evidence="1">
    <location>
        <begin position="85"/>
        <end position="96"/>
    </location>
</feature>
<dbReference type="Gene3D" id="2.70.50.70">
    <property type="match status" value="1"/>
</dbReference>
<feature type="chain" id="PRO_5040493866" evidence="2">
    <location>
        <begin position="26"/>
        <end position="286"/>
    </location>
</feature>
<evidence type="ECO:0000256" key="1">
    <source>
        <dbReference type="SAM" id="MobiDB-lite"/>
    </source>
</evidence>
<accession>A0A9P6RMT5</accession>
<dbReference type="Proteomes" id="UP000738325">
    <property type="component" value="Unassembled WGS sequence"/>
</dbReference>
<feature type="compositionally biased region" description="Basic and acidic residues" evidence="1">
    <location>
        <begin position="97"/>
        <end position="112"/>
    </location>
</feature>
<evidence type="ECO:0000313" key="4">
    <source>
        <dbReference type="Proteomes" id="UP000738325"/>
    </source>
</evidence>
<gene>
    <name evidence="3" type="ORF">BGZ99_003499</name>
</gene>
<dbReference type="OrthoDB" id="165036at2759"/>
<evidence type="ECO:0000256" key="2">
    <source>
        <dbReference type="SAM" id="SignalP"/>
    </source>
</evidence>
<sequence length="286" mass="31605">MLAKTTICALAAAVIVALMTSTSEAHSWIDCTDWRITNKKTPWAANSGHCVAWGRQFPMKTDKKTGKQTVTAPFGKLDSADPNRHYQQNPKDFTSCSDRKHGIEPGADESRKNPITSSYGNKFGVMASATPGQEICLRWPAKNHAVSSETKMAHRSFVFWDPKPVTAGTKDPTEKQFYGKNSDAYTKANNGGQPQMDGNPYFIKEIPYNDCSVIKGNTDLTPCGGCFNVPKTAKAGSIYMFHWRWQLNPNEYYTSCWDIKITKPATSSSKLVAGSNSTVFSDLESF</sequence>
<dbReference type="PANTHER" id="PTHR35559">
    <property type="entry name" value="CHITIN-BINDING TYPE-4 DOMAIN-CONTAINING PROTEIN"/>
    <property type="match status" value="1"/>
</dbReference>
<dbReference type="PANTHER" id="PTHR35559:SF1">
    <property type="entry name" value="CHITIN-BINDING TYPE-4 DOMAIN-CONTAINING PROTEIN"/>
    <property type="match status" value="1"/>
</dbReference>
<keyword evidence="4" id="KW-1185">Reference proteome</keyword>
<organism evidence="3 4">
    <name type="scientific">Dissophora globulifera</name>
    <dbReference type="NCBI Taxonomy" id="979702"/>
    <lineage>
        <taxon>Eukaryota</taxon>
        <taxon>Fungi</taxon>
        <taxon>Fungi incertae sedis</taxon>
        <taxon>Mucoromycota</taxon>
        <taxon>Mortierellomycotina</taxon>
        <taxon>Mortierellomycetes</taxon>
        <taxon>Mortierellales</taxon>
        <taxon>Mortierellaceae</taxon>
        <taxon>Dissophora</taxon>
    </lineage>
</organism>
<feature type="region of interest" description="Disordered" evidence="1">
    <location>
        <begin position="73"/>
        <end position="115"/>
    </location>
</feature>